<evidence type="ECO:0000256" key="7">
    <source>
        <dbReference type="ARBA" id="ARBA00023141"/>
    </source>
</evidence>
<dbReference type="CDD" id="cd00405">
    <property type="entry name" value="PRAI"/>
    <property type="match status" value="1"/>
</dbReference>
<comment type="similarity">
    <text evidence="9">Belongs to the TrpF family.</text>
</comment>
<evidence type="ECO:0000256" key="6">
    <source>
        <dbReference type="ARBA" id="ARBA00022822"/>
    </source>
</evidence>
<evidence type="ECO:0000313" key="11">
    <source>
        <dbReference type="EMBL" id="WDE08981.1"/>
    </source>
</evidence>
<name>A0AAE9Z903_9GAMM</name>
<evidence type="ECO:0000256" key="4">
    <source>
        <dbReference type="ARBA" id="ARBA00022272"/>
    </source>
</evidence>
<keyword evidence="7 9" id="KW-0057">Aromatic amino acid biosynthesis</keyword>
<evidence type="ECO:0000256" key="1">
    <source>
        <dbReference type="ARBA" id="ARBA00001164"/>
    </source>
</evidence>
<dbReference type="GO" id="GO:0004640">
    <property type="term" value="F:phosphoribosylanthranilate isomerase activity"/>
    <property type="evidence" value="ECO:0007669"/>
    <property type="project" value="UniProtKB-UniRule"/>
</dbReference>
<feature type="domain" description="N-(5'phosphoribosyl) anthranilate isomerase (PRAI)" evidence="10">
    <location>
        <begin position="9"/>
        <end position="194"/>
    </location>
</feature>
<dbReference type="SUPFAM" id="SSF51366">
    <property type="entry name" value="Ribulose-phoshate binding barrel"/>
    <property type="match status" value="1"/>
</dbReference>
<dbReference type="Pfam" id="PF00697">
    <property type="entry name" value="PRAI"/>
    <property type="match status" value="1"/>
</dbReference>
<dbReference type="KEGG" id="tvd:SG34_029820"/>
<dbReference type="InterPro" id="IPR013785">
    <property type="entry name" value="Aldolase_TIM"/>
</dbReference>
<gene>
    <name evidence="9" type="primary">trpF</name>
    <name evidence="11" type="ORF">SG34_029820</name>
</gene>
<dbReference type="InterPro" id="IPR011060">
    <property type="entry name" value="RibuloseP-bd_barrel"/>
</dbReference>
<dbReference type="EMBL" id="CP059734">
    <property type="protein sequence ID" value="WDE08981.1"/>
    <property type="molecule type" value="Genomic_DNA"/>
</dbReference>
<organism evidence="11 12">
    <name type="scientific">Thalassomonas viridans</name>
    <dbReference type="NCBI Taxonomy" id="137584"/>
    <lineage>
        <taxon>Bacteria</taxon>
        <taxon>Pseudomonadati</taxon>
        <taxon>Pseudomonadota</taxon>
        <taxon>Gammaproteobacteria</taxon>
        <taxon>Alteromonadales</taxon>
        <taxon>Colwelliaceae</taxon>
        <taxon>Thalassomonas</taxon>
    </lineage>
</organism>
<protein>
    <recommendedName>
        <fullName evidence="4 9">N-(5'-phosphoribosyl)anthranilate isomerase</fullName>
        <shortName evidence="9">PRAI</shortName>
        <ecNumber evidence="3 9">5.3.1.24</ecNumber>
    </recommendedName>
</protein>
<dbReference type="InterPro" id="IPR044643">
    <property type="entry name" value="TrpF_fam"/>
</dbReference>
<evidence type="ECO:0000313" key="12">
    <source>
        <dbReference type="Proteomes" id="UP000032352"/>
    </source>
</evidence>
<keyword evidence="12" id="KW-1185">Reference proteome</keyword>
<dbReference type="GO" id="GO:0000162">
    <property type="term" value="P:L-tryptophan biosynthetic process"/>
    <property type="evidence" value="ECO:0007669"/>
    <property type="project" value="UniProtKB-UniRule"/>
</dbReference>
<evidence type="ECO:0000256" key="2">
    <source>
        <dbReference type="ARBA" id="ARBA00004664"/>
    </source>
</evidence>
<keyword evidence="8 9" id="KW-0413">Isomerase</keyword>
<keyword evidence="5 9" id="KW-0028">Amino-acid biosynthesis</keyword>
<sequence>MNKQKEIYVKICGITNVADAQHALKHGAGAIGLVFVEGSVRQLSSTAARELVNGLAPTAETVGVFSDQPLEYVQEVIKTTGIKVAQLHGHESPDYCRHLPVPVIKRLTPEQFNRGEARLYQGCQILVDSGAGSGELIDWRAIADSEQDIILAGGLDCDNVVQVIQGVRPQGVDVSSGCESARGIKDHRKMADFIAIAKQTATQLTA</sequence>
<dbReference type="HAMAP" id="MF_00135">
    <property type="entry name" value="PRAI"/>
    <property type="match status" value="1"/>
</dbReference>
<evidence type="ECO:0000256" key="8">
    <source>
        <dbReference type="ARBA" id="ARBA00023235"/>
    </source>
</evidence>
<dbReference type="EC" id="5.3.1.24" evidence="3 9"/>
<dbReference type="AlphaFoldDB" id="A0AAE9Z903"/>
<reference evidence="11 12" key="1">
    <citation type="journal article" date="2015" name="Genome Announc.">
        <title>Draft Genome Sequences of Marine Isolates of Thalassomonas viridans and Thalassomonas actiniarum.</title>
        <authorList>
            <person name="Olonade I."/>
            <person name="van Zyl L.J."/>
            <person name="Trindade M."/>
        </authorList>
    </citation>
    <scope>NUCLEOTIDE SEQUENCE [LARGE SCALE GENOMIC DNA]</scope>
    <source>
        <strain evidence="11 12">XOM25</strain>
    </source>
</reference>
<evidence type="ECO:0000256" key="9">
    <source>
        <dbReference type="HAMAP-Rule" id="MF_00135"/>
    </source>
</evidence>
<dbReference type="Gene3D" id="3.20.20.70">
    <property type="entry name" value="Aldolase class I"/>
    <property type="match status" value="1"/>
</dbReference>
<evidence type="ECO:0000259" key="10">
    <source>
        <dbReference type="Pfam" id="PF00697"/>
    </source>
</evidence>
<proteinExistence type="inferred from homology"/>
<keyword evidence="6 9" id="KW-0822">Tryptophan biosynthesis</keyword>
<evidence type="ECO:0000256" key="5">
    <source>
        <dbReference type="ARBA" id="ARBA00022605"/>
    </source>
</evidence>
<reference evidence="11 12" key="2">
    <citation type="journal article" date="2022" name="Mar. Drugs">
        <title>Bioassay-Guided Fractionation Leads to the Detection of Cholic Acid Generated by the Rare Thalassomonas sp.</title>
        <authorList>
            <person name="Pheiffer F."/>
            <person name="Schneider Y.K."/>
            <person name="Hansen E.H."/>
            <person name="Andersen J.H."/>
            <person name="Isaksson J."/>
            <person name="Busche T."/>
            <person name="R C."/>
            <person name="Kalinowski J."/>
            <person name="Zyl L.V."/>
            <person name="Trindade M."/>
        </authorList>
    </citation>
    <scope>NUCLEOTIDE SEQUENCE [LARGE SCALE GENOMIC DNA]</scope>
    <source>
        <strain evidence="11 12">XOM25</strain>
    </source>
</reference>
<dbReference type="InterPro" id="IPR001240">
    <property type="entry name" value="PRAI_dom"/>
</dbReference>
<dbReference type="PANTHER" id="PTHR42894:SF1">
    <property type="entry name" value="N-(5'-PHOSPHORIBOSYL)ANTHRANILATE ISOMERASE"/>
    <property type="match status" value="1"/>
</dbReference>
<dbReference type="Proteomes" id="UP000032352">
    <property type="component" value="Chromosome pTvir"/>
</dbReference>
<evidence type="ECO:0000256" key="3">
    <source>
        <dbReference type="ARBA" id="ARBA00012572"/>
    </source>
</evidence>
<comment type="catalytic activity">
    <reaction evidence="1 9">
        <text>N-(5-phospho-beta-D-ribosyl)anthranilate = 1-(2-carboxyphenylamino)-1-deoxy-D-ribulose 5-phosphate</text>
        <dbReference type="Rhea" id="RHEA:21540"/>
        <dbReference type="ChEBI" id="CHEBI:18277"/>
        <dbReference type="ChEBI" id="CHEBI:58613"/>
        <dbReference type="EC" id="5.3.1.24"/>
    </reaction>
</comment>
<dbReference type="RefSeq" id="WP_044838496.1">
    <property type="nucleotide sequence ID" value="NZ_CP059734.1"/>
</dbReference>
<dbReference type="PANTHER" id="PTHR42894">
    <property type="entry name" value="N-(5'-PHOSPHORIBOSYL)ANTHRANILATE ISOMERASE"/>
    <property type="match status" value="1"/>
</dbReference>
<accession>A0AAE9Z903</accession>
<comment type="pathway">
    <text evidence="2 9">Amino-acid biosynthesis; L-tryptophan biosynthesis; L-tryptophan from chorismate: step 3/5.</text>
</comment>